<evidence type="ECO:0000313" key="7">
    <source>
        <dbReference type="Proteomes" id="UP000619457"/>
    </source>
</evidence>
<evidence type="ECO:0000313" key="6">
    <source>
        <dbReference type="EMBL" id="GGZ41069.1"/>
    </source>
</evidence>
<keyword evidence="7" id="KW-1185">Reference proteome</keyword>
<evidence type="ECO:0000259" key="5">
    <source>
        <dbReference type="PROSITE" id="PS51352"/>
    </source>
</evidence>
<protein>
    <submittedName>
        <fullName evidence="6">SCO family protein</fullName>
    </submittedName>
</protein>
<name>A0A918UXY5_9BACT</name>
<feature type="disulfide bond" description="Redox-active" evidence="4">
    <location>
        <begin position="90"/>
        <end position="94"/>
    </location>
</feature>
<evidence type="ECO:0000256" key="2">
    <source>
        <dbReference type="ARBA" id="ARBA00023008"/>
    </source>
</evidence>
<comment type="similarity">
    <text evidence="1">Belongs to the SCO1/2 family.</text>
</comment>
<organism evidence="6 7">
    <name type="scientific">Echinicola pacifica</name>
    <dbReference type="NCBI Taxonomy" id="346377"/>
    <lineage>
        <taxon>Bacteria</taxon>
        <taxon>Pseudomonadati</taxon>
        <taxon>Bacteroidota</taxon>
        <taxon>Cytophagia</taxon>
        <taxon>Cytophagales</taxon>
        <taxon>Cyclobacteriaceae</taxon>
        <taxon>Echinicola</taxon>
    </lineage>
</organism>
<feature type="domain" description="Thioredoxin" evidence="5">
    <location>
        <begin position="52"/>
        <end position="217"/>
    </location>
</feature>
<keyword evidence="4" id="KW-1015">Disulfide bond</keyword>
<keyword evidence="3" id="KW-0479">Metal-binding</keyword>
<feature type="binding site" evidence="3">
    <location>
        <position position="94"/>
    </location>
    <ligand>
        <name>Cu cation</name>
        <dbReference type="ChEBI" id="CHEBI:23378"/>
    </ligand>
</feature>
<proteinExistence type="inferred from homology"/>
<keyword evidence="2 3" id="KW-0186">Copper</keyword>
<dbReference type="CDD" id="cd02968">
    <property type="entry name" value="SCO"/>
    <property type="match status" value="1"/>
</dbReference>
<reference evidence="6" key="1">
    <citation type="journal article" date="2014" name="Int. J. Syst. Evol. Microbiol.">
        <title>Complete genome sequence of Corynebacterium casei LMG S-19264T (=DSM 44701T), isolated from a smear-ripened cheese.</title>
        <authorList>
            <consortium name="US DOE Joint Genome Institute (JGI-PGF)"/>
            <person name="Walter F."/>
            <person name="Albersmeier A."/>
            <person name="Kalinowski J."/>
            <person name="Ruckert C."/>
        </authorList>
    </citation>
    <scope>NUCLEOTIDE SEQUENCE</scope>
    <source>
        <strain evidence="6">KCTC 12368</strain>
    </source>
</reference>
<dbReference type="InterPro" id="IPR036249">
    <property type="entry name" value="Thioredoxin-like_sf"/>
</dbReference>
<accession>A0A918UXY5</accession>
<feature type="binding site" evidence="3">
    <location>
        <position position="180"/>
    </location>
    <ligand>
        <name>Cu cation</name>
        <dbReference type="ChEBI" id="CHEBI:23378"/>
    </ligand>
</feature>
<dbReference type="AlphaFoldDB" id="A0A918UXY5"/>
<gene>
    <name evidence="6" type="ORF">GCM10007049_37990</name>
</gene>
<sequence length="222" mass="25094">MIKHTATLLLIMVCLSCSSPSKKEASNPKNTLPYYSEASFTPIWLDSDDPAVNQLHRIPEFSFTNQNGDTISEKDMVGKIYIVDFFFTSCPGICPKMTSNMAILQEKFLADPRVYLLSHSVTPEMDSVPVLKEYAERNGILAEKWSLLTGDQQEIYQLGRQSYFVEEDLGLEKSSTEFLHTENFVLIDTERHIRGIYNGLNTASIQQLIADVNTLGQELVEE</sequence>
<dbReference type="SUPFAM" id="SSF52833">
    <property type="entry name" value="Thioredoxin-like"/>
    <property type="match status" value="1"/>
</dbReference>
<dbReference type="RefSeq" id="WP_157492676.1">
    <property type="nucleotide sequence ID" value="NZ_BMWX01000010.1"/>
</dbReference>
<dbReference type="GO" id="GO:0046872">
    <property type="term" value="F:metal ion binding"/>
    <property type="evidence" value="ECO:0007669"/>
    <property type="project" value="UniProtKB-KW"/>
</dbReference>
<dbReference type="InterPro" id="IPR003782">
    <property type="entry name" value="SCO1/SenC"/>
</dbReference>
<comment type="caution">
    <text evidence="6">The sequence shown here is derived from an EMBL/GenBank/DDBJ whole genome shotgun (WGS) entry which is preliminary data.</text>
</comment>
<dbReference type="PANTHER" id="PTHR12151">
    <property type="entry name" value="ELECTRON TRANSPORT PROTIN SCO1/SENC FAMILY MEMBER"/>
    <property type="match status" value="1"/>
</dbReference>
<dbReference type="Pfam" id="PF02630">
    <property type="entry name" value="SCO1-SenC"/>
    <property type="match status" value="1"/>
</dbReference>
<feature type="binding site" evidence="3">
    <location>
        <position position="90"/>
    </location>
    <ligand>
        <name>Cu cation</name>
        <dbReference type="ChEBI" id="CHEBI:23378"/>
    </ligand>
</feature>
<dbReference type="Proteomes" id="UP000619457">
    <property type="component" value="Unassembled WGS sequence"/>
</dbReference>
<reference evidence="6" key="2">
    <citation type="submission" date="2020-09" db="EMBL/GenBank/DDBJ databases">
        <authorList>
            <person name="Sun Q."/>
            <person name="Kim S."/>
        </authorList>
    </citation>
    <scope>NUCLEOTIDE SEQUENCE</scope>
    <source>
        <strain evidence="6">KCTC 12368</strain>
    </source>
</reference>
<dbReference type="InterPro" id="IPR013766">
    <property type="entry name" value="Thioredoxin_domain"/>
</dbReference>
<dbReference type="EMBL" id="BMWX01000010">
    <property type="protein sequence ID" value="GGZ41069.1"/>
    <property type="molecule type" value="Genomic_DNA"/>
</dbReference>
<dbReference type="PANTHER" id="PTHR12151:SF25">
    <property type="entry name" value="LINALOOL DEHYDRATASE_ISOMERASE DOMAIN-CONTAINING PROTEIN"/>
    <property type="match status" value="1"/>
</dbReference>
<dbReference type="PROSITE" id="PS51352">
    <property type="entry name" value="THIOREDOXIN_2"/>
    <property type="match status" value="1"/>
</dbReference>
<evidence type="ECO:0000256" key="1">
    <source>
        <dbReference type="ARBA" id="ARBA00010996"/>
    </source>
</evidence>
<evidence type="ECO:0000256" key="4">
    <source>
        <dbReference type="PIRSR" id="PIRSR603782-2"/>
    </source>
</evidence>
<evidence type="ECO:0000256" key="3">
    <source>
        <dbReference type="PIRSR" id="PIRSR603782-1"/>
    </source>
</evidence>
<dbReference type="Gene3D" id="3.40.30.10">
    <property type="entry name" value="Glutaredoxin"/>
    <property type="match status" value="1"/>
</dbReference>